<gene>
    <name evidence="1" type="ORF">BG258_08825</name>
</gene>
<organism evidence="1 2">
    <name type="scientific">Lysinibacillus fusiformis</name>
    <dbReference type="NCBI Taxonomy" id="28031"/>
    <lineage>
        <taxon>Bacteria</taxon>
        <taxon>Bacillati</taxon>
        <taxon>Bacillota</taxon>
        <taxon>Bacilli</taxon>
        <taxon>Bacillales</taxon>
        <taxon>Bacillaceae</taxon>
        <taxon>Lysinibacillus</taxon>
    </lineage>
</organism>
<dbReference type="RefSeq" id="WP_069481023.1">
    <property type="nucleotide sequence ID" value="NZ_KV766182.1"/>
</dbReference>
<proteinExistence type="predicted"/>
<dbReference type="Proteomes" id="UP000094784">
    <property type="component" value="Unassembled WGS sequence"/>
</dbReference>
<name>A0A1E4R6K4_9BACI</name>
<dbReference type="OrthoDB" id="10004130at2"/>
<reference evidence="1 2" key="1">
    <citation type="submission" date="2016-09" db="EMBL/GenBank/DDBJ databases">
        <title>Draft genome sequence of the soil isolate, Lysinibacillus fusiformis M5, a potential hypoxanthine producer.</title>
        <authorList>
            <person name="Gallegos-Monterrosa R."/>
            <person name="Maroti G."/>
            <person name="Balint B."/>
            <person name="Kovacs A.T."/>
        </authorList>
    </citation>
    <scope>NUCLEOTIDE SEQUENCE [LARGE SCALE GENOMIC DNA]</scope>
    <source>
        <strain evidence="1 2">M5</strain>
    </source>
</reference>
<protein>
    <submittedName>
        <fullName evidence="1">Uncharacterized protein</fullName>
    </submittedName>
</protein>
<evidence type="ECO:0000313" key="2">
    <source>
        <dbReference type="Proteomes" id="UP000094784"/>
    </source>
</evidence>
<comment type="caution">
    <text evidence="1">The sequence shown here is derived from an EMBL/GenBank/DDBJ whole genome shotgun (WGS) entry which is preliminary data.</text>
</comment>
<accession>A0A1E4R6K4</accession>
<evidence type="ECO:0000313" key="1">
    <source>
        <dbReference type="EMBL" id="ODV55998.1"/>
    </source>
</evidence>
<sequence length="92" mass="11030">MRIDNTKKYTRFYIHRTVSHKRESGHITSKIVRFVVESYGKEVLHVYEVQFPFYPGANNEIIYSGGFRQINVDEKEQLSSINLKQRMKRMLF</sequence>
<dbReference type="EMBL" id="MECQ01000001">
    <property type="protein sequence ID" value="ODV55998.1"/>
    <property type="molecule type" value="Genomic_DNA"/>
</dbReference>
<dbReference type="AlphaFoldDB" id="A0A1E4R6K4"/>